<dbReference type="Gene3D" id="6.10.250.1080">
    <property type="match status" value="1"/>
</dbReference>
<dbReference type="AlphaFoldDB" id="A0A8T0FQU9"/>
<dbReference type="GO" id="GO:0005874">
    <property type="term" value="C:microtubule"/>
    <property type="evidence" value="ECO:0007669"/>
    <property type="project" value="UniProtKB-KW"/>
</dbReference>
<evidence type="ECO:0000256" key="4">
    <source>
        <dbReference type="ARBA" id="ARBA00022490"/>
    </source>
</evidence>
<evidence type="ECO:0000256" key="2">
    <source>
        <dbReference type="ARBA" id="ARBA00004300"/>
    </source>
</evidence>
<dbReference type="SUPFAM" id="SSF57997">
    <property type="entry name" value="Tropomyosin"/>
    <property type="match status" value="1"/>
</dbReference>
<keyword evidence="7" id="KW-0206">Cytoskeleton</keyword>
<dbReference type="InterPro" id="IPR033494">
    <property type="entry name" value="NUDE"/>
</dbReference>
<dbReference type="OMA" id="CRESIKD"/>
<dbReference type="GO" id="GO:0007059">
    <property type="term" value="P:chromosome segregation"/>
    <property type="evidence" value="ECO:0007669"/>
    <property type="project" value="TreeGrafter"/>
</dbReference>
<dbReference type="PANTHER" id="PTHR10921:SF1">
    <property type="entry name" value="NUCLEAR DISTRIBUTION PROTEIN NUDE HOMOLOG"/>
    <property type="match status" value="1"/>
</dbReference>
<dbReference type="GO" id="GO:0007100">
    <property type="term" value="P:mitotic centrosome separation"/>
    <property type="evidence" value="ECO:0007669"/>
    <property type="project" value="TreeGrafter"/>
</dbReference>
<feature type="coiled-coil region" evidence="8">
    <location>
        <begin position="27"/>
        <end position="173"/>
    </location>
</feature>
<keyword evidence="5" id="KW-0493">Microtubule</keyword>
<gene>
    <name evidence="10" type="ORF">HNY73_004718</name>
</gene>
<evidence type="ECO:0000256" key="3">
    <source>
        <dbReference type="ARBA" id="ARBA00007429"/>
    </source>
</evidence>
<dbReference type="GO" id="GO:0051642">
    <property type="term" value="P:centrosome localization"/>
    <property type="evidence" value="ECO:0007669"/>
    <property type="project" value="TreeGrafter"/>
</dbReference>
<dbReference type="GO" id="GO:0047496">
    <property type="term" value="P:vesicle transport along microtubule"/>
    <property type="evidence" value="ECO:0007669"/>
    <property type="project" value="TreeGrafter"/>
</dbReference>
<reference evidence="10" key="2">
    <citation type="submission" date="2020-06" db="EMBL/GenBank/DDBJ databases">
        <authorList>
            <person name="Sheffer M."/>
        </authorList>
    </citation>
    <scope>NUCLEOTIDE SEQUENCE</scope>
</reference>
<dbReference type="GO" id="GO:0000776">
    <property type="term" value="C:kinetochore"/>
    <property type="evidence" value="ECO:0007669"/>
    <property type="project" value="TreeGrafter"/>
</dbReference>
<accession>A0A8T0FQU9</accession>
<evidence type="ECO:0000256" key="8">
    <source>
        <dbReference type="SAM" id="Coils"/>
    </source>
</evidence>
<comment type="subcellular location">
    <subcellularLocation>
        <location evidence="2">Cytoplasm</location>
        <location evidence="2">Cytoskeleton</location>
        <location evidence="2">Microtubule organizing center</location>
        <location evidence="2">Centrosome</location>
    </subcellularLocation>
    <subcellularLocation>
        <location evidence="1">Cytoplasm</location>
        <location evidence="1">Cytoskeleton</location>
        <location evidence="1">Spindle</location>
    </subcellularLocation>
</comment>
<dbReference type="PANTHER" id="PTHR10921">
    <property type="entry name" value="NUCLEAR DISTRIBUTION PROTEIN NUDE HOMOLOG 1"/>
    <property type="match status" value="1"/>
</dbReference>
<comment type="caution">
    <text evidence="10">The sequence shown here is derived from an EMBL/GenBank/DDBJ whole genome shotgun (WGS) entry which is preliminary data.</text>
</comment>
<comment type="similarity">
    <text evidence="3">Belongs to the nudE family.</text>
</comment>
<keyword evidence="4" id="KW-0963">Cytoplasm</keyword>
<dbReference type="Proteomes" id="UP000807504">
    <property type="component" value="Unassembled WGS sequence"/>
</dbReference>
<dbReference type="GO" id="GO:0000132">
    <property type="term" value="P:establishment of mitotic spindle orientation"/>
    <property type="evidence" value="ECO:0007669"/>
    <property type="project" value="TreeGrafter"/>
</dbReference>
<dbReference type="GO" id="GO:0007020">
    <property type="term" value="P:microtubule nucleation"/>
    <property type="evidence" value="ECO:0007669"/>
    <property type="project" value="TreeGrafter"/>
</dbReference>
<dbReference type="InterPro" id="IPR006964">
    <property type="entry name" value="NUDE_dom"/>
</dbReference>
<name>A0A8T0FQU9_ARGBR</name>
<dbReference type="GO" id="GO:0005871">
    <property type="term" value="C:kinesin complex"/>
    <property type="evidence" value="ECO:0007669"/>
    <property type="project" value="TreeGrafter"/>
</dbReference>
<evidence type="ECO:0000313" key="10">
    <source>
        <dbReference type="EMBL" id="KAF8793206.1"/>
    </source>
</evidence>
<proteinExistence type="inferred from homology"/>
<dbReference type="OrthoDB" id="5877028at2759"/>
<keyword evidence="11" id="KW-1185">Reference proteome</keyword>
<dbReference type="EMBL" id="JABXBU010000003">
    <property type="protein sequence ID" value="KAF8793206.1"/>
    <property type="molecule type" value="Genomic_DNA"/>
</dbReference>
<dbReference type="Pfam" id="PF04880">
    <property type="entry name" value="NUDE_C"/>
    <property type="match status" value="1"/>
</dbReference>
<organism evidence="10 11">
    <name type="scientific">Argiope bruennichi</name>
    <name type="common">Wasp spider</name>
    <name type="synonym">Aranea bruennichi</name>
    <dbReference type="NCBI Taxonomy" id="94029"/>
    <lineage>
        <taxon>Eukaryota</taxon>
        <taxon>Metazoa</taxon>
        <taxon>Ecdysozoa</taxon>
        <taxon>Arthropoda</taxon>
        <taxon>Chelicerata</taxon>
        <taxon>Arachnida</taxon>
        <taxon>Araneae</taxon>
        <taxon>Araneomorphae</taxon>
        <taxon>Entelegynae</taxon>
        <taxon>Araneoidea</taxon>
        <taxon>Araneidae</taxon>
        <taxon>Argiope</taxon>
    </lineage>
</organism>
<evidence type="ECO:0000313" key="11">
    <source>
        <dbReference type="Proteomes" id="UP000807504"/>
    </source>
</evidence>
<reference evidence="10" key="1">
    <citation type="journal article" date="2020" name="bioRxiv">
        <title>Chromosome-level reference genome of the European wasp spider Argiope bruennichi: a resource for studies on range expansion and evolutionary adaptation.</title>
        <authorList>
            <person name="Sheffer M.M."/>
            <person name="Hoppe A."/>
            <person name="Krehenwinkel H."/>
            <person name="Uhl G."/>
            <person name="Kuss A.W."/>
            <person name="Jensen L."/>
            <person name="Jensen C."/>
            <person name="Gillespie R.G."/>
            <person name="Hoff K.J."/>
            <person name="Prost S."/>
        </authorList>
    </citation>
    <scope>NUCLEOTIDE SEQUENCE</scope>
</reference>
<keyword evidence="6 8" id="KW-0175">Coiled coil</keyword>
<evidence type="ECO:0000256" key="6">
    <source>
        <dbReference type="ARBA" id="ARBA00023054"/>
    </source>
</evidence>
<evidence type="ECO:0000259" key="9">
    <source>
        <dbReference type="Pfam" id="PF04880"/>
    </source>
</evidence>
<evidence type="ECO:0000256" key="7">
    <source>
        <dbReference type="ARBA" id="ARBA00023212"/>
    </source>
</evidence>
<dbReference type="GO" id="GO:0008017">
    <property type="term" value="F:microtubule binding"/>
    <property type="evidence" value="ECO:0007669"/>
    <property type="project" value="InterPro"/>
</dbReference>
<protein>
    <submittedName>
        <fullName evidence="10">Nuclear distribution protein nudE like protein</fullName>
    </submittedName>
</protein>
<evidence type="ECO:0000256" key="1">
    <source>
        <dbReference type="ARBA" id="ARBA00004186"/>
    </source>
</evidence>
<dbReference type="GO" id="GO:0005813">
    <property type="term" value="C:centrosome"/>
    <property type="evidence" value="ECO:0007669"/>
    <property type="project" value="UniProtKB-SubCell"/>
</dbReference>
<evidence type="ECO:0000256" key="5">
    <source>
        <dbReference type="ARBA" id="ARBA00022701"/>
    </source>
</evidence>
<feature type="domain" description="NUDE" evidence="9">
    <location>
        <begin position="128"/>
        <end position="277"/>
    </location>
</feature>
<dbReference type="GO" id="GO:0005819">
    <property type="term" value="C:spindle"/>
    <property type="evidence" value="ECO:0007669"/>
    <property type="project" value="UniProtKB-SubCell"/>
</dbReference>
<sequence>MSEPTFASQEDAIRYYRTLALEYKRKFSDVQQELEEFQEGSRDLETELEAQLSQAEAKNKELTSTNNQLKAECERLQAKLNQCQNECSNLREEVQELQLVKEDLQQYVRKLEQKNDDFERATRASLMSLEDFETRLNQAIERNAFLENELDEKENMAILIQRLKDEARDLKQELCVNETLRSSDLPQTPPKTPESVKESNKFFNENGTLNRMRLSSKNGTNFMSNASSIVPHSALNILGDLLKKVGVLESKLQSCRESIKDSSENTGEKRVSITLTSSRVRHVNGSPVPTSLKDFIPLTA</sequence>